<dbReference type="Proteomes" id="UP001154240">
    <property type="component" value="Unassembled WGS sequence"/>
</dbReference>
<keyword evidence="1" id="KW-0812">Transmembrane</keyword>
<sequence>MKLFVTVLGLIFVLEAIPYVLFPEGMQRWLARIGQMPAGALRATGLFALALGLLLCYLTQRTGLFP</sequence>
<dbReference type="RefSeq" id="WP_307633205.1">
    <property type="nucleotide sequence ID" value="NZ_JAPHEH010000001.1"/>
</dbReference>
<keyword evidence="1" id="KW-0472">Membrane</keyword>
<dbReference type="Pfam" id="PF09838">
    <property type="entry name" value="DUF2065"/>
    <property type="match status" value="1"/>
</dbReference>
<evidence type="ECO:0000256" key="1">
    <source>
        <dbReference type="SAM" id="Phobius"/>
    </source>
</evidence>
<keyword evidence="3" id="KW-1185">Reference proteome</keyword>
<reference evidence="2" key="1">
    <citation type="journal article" date="2022" name="bioRxiv">
        <title>Thiovibrio frasassiensisgen. nov., sp. nov., an autotrophic, elemental sulfur disproportionating bacterium isolated from sulfidic karst sediment, and proposal of Thiovibrionaceae fam. nov.</title>
        <authorList>
            <person name="Aronson H."/>
            <person name="Thomas C."/>
            <person name="Bhattacharyya M."/>
            <person name="Eckstein S."/>
            <person name="Jensen S."/>
            <person name="Barco R."/>
            <person name="Macalady J."/>
            <person name="Amend J."/>
        </authorList>
    </citation>
    <scope>NUCLEOTIDE SEQUENCE</scope>
    <source>
        <strain evidence="2">RS19-109</strain>
    </source>
</reference>
<reference evidence="2" key="2">
    <citation type="submission" date="2022-10" db="EMBL/GenBank/DDBJ databases">
        <authorList>
            <person name="Aronson H.S."/>
        </authorList>
    </citation>
    <scope>NUCLEOTIDE SEQUENCE</scope>
    <source>
        <strain evidence="2">RS19-109</strain>
    </source>
</reference>
<accession>A0A9X4MHB2</accession>
<comment type="caution">
    <text evidence="2">The sequence shown here is derived from an EMBL/GenBank/DDBJ whole genome shotgun (WGS) entry which is preliminary data.</text>
</comment>
<dbReference type="InterPro" id="IPR019201">
    <property type="entry name" value="DUF2065"/>
</dbReference>
<evidence type="ECO:0000313" key="2">
    <source>
        <dbReference type="EMBL" id="MDG4476235.1"/>
    </source>
</evidence>
<organism evidence="2 3">
    <name type="scientific">Thiovibrio frasassiensis</name>
    <dbReference type="NCBI Taxonomy" id="2984131"/>
    <lineage>
        <taxon>Bacteria</taxon>
        <taxon>Pseudomonadati</taxon>
        <taxon>Thermodesulfobacteriota</taxon>
        <taxon>Desulfobulbia</taxon>
        <taxon>Desulfobulbales</taxon>
        <taxon>Thiovibrionaceae</taxon>
        <taxon>Thiovibrio</taxon>
    </lineage>
</organism>
<dbReference type="AlphaFoldDB" id="A0A9X4MHB2"/>
<name>A0A9X4MHB2_9BACT</name>
<protein>
    <submittedName>
        <fullName evidence="2">DUF2065 domain-containing protein</fullName>
    </submittedName>
</protein>
<evidence type="ECO:0000313" key="3">
    <source>
        <dbReference type="Proteomes" id="UP001154240"/>
    </source>
</evidence>
<proteinExistence type="predicted"/>
<feature type="transmembrane region" description="Helical" evidence="1">
    <location>
        <begin position="40"/>
        <end position="58"/>
    </location>
</feature>
<keyword evidence="1" id="KW-1133">Transmembrane helix</keyword>
<dbReference type="EMBL" id="JAPHEH010000001">
    <property type="protein sequence ID" value="MDG4476235.1"/>
    <property type="molecule type" value="Genomic_DNA"/>
</dbReference>
<gene>
    <name evidence="2" type="ORF">OLX77_08715</name>
</gene>